<reference evidence="2" key="1">
    <citation type="journal article" date="2021" name="Mol. Plant Microbe Interact.">
        <title>Complete Genome Sequence of the Plant-Pathogenic Fungus Colletotrichum lupini.</title>
        <authorList>
            <person name="Baroncelli R."/>
            <person name="Pensec F."/>
            <person name="Da Lio D."/>
            <person name="Boufleur T."/>
            <person name="Vicente I."/>
            <person name="Sarrocco S."/>
            <person name="Picot A."/>
            <person name="Baraldi E."/>
            <person name="Sukno S."/>
            <person name="Thon M."/>
            <person name="Le Floch G."/>
        </authorList>
    </citation>
    <scope>NUCLEOTIDE SEQUENCE</scope>
    <source>
        <strain evidence="2">IMI 504893</strain>
    </source>
</reference>
<gene>
    <name evidence="2" type="ORF">CLUP02_01998</name>
</gene>
<accession>A0A9Q8SDP7</accession>
<protein>
    <submittedName>
        <fullName evidence="2">Uncharacterized protein</fullName>
    </submittedName>
</protein>
<name>A0A9Q8SDP7_9PEZI</name>
<evidence type="ECO:0000256" key="1">
    <source>
        <dbReference type="SAM" id="MobiDB-lite"/>
    </source>
</evidence>
<dbReference type="GeneID" id="73336043"/>
<dbReference type="AlphaFoldDB" id="A0A9Q8SDP7"/>
<dbReference type="EMBL" id="CP019471">
    <property type="protein sequence ID" value="UQC75344.1"/>
    <property type="molecule type" value="Genomic_DNA"/>
</dbReference>
<evidence type="ECO:0000313" key="2">
    <source>
        <dbReference type="EMBL" id="UQC75344.1"/>
    </source>
</evidence>
<evidence type="ECO:0000313" key="3">
    <source>
        <dbReference type="Proteomes" id="UP000830671"/>
    </source>
</evidence>
<dbReference type="Proteomes" id="UP000830671">
    <property type="component" value="Chromosome 1"/>
</dbReference>
<keyword evidence="3" id="KW-1185">Reference proteome</keyword>
<proteinExistence type="predicted"/>
<organism evidence="2 3">
    <name type="scientific">Colletotrichum lupini</name>
    <dbReference type="NCBI Taxonomy" id="145971"/>
    <lineage>
        <taxon>Eukaryota</taxon>
        <taxon>Fungi</taxon>
        <taxon>Dikarya</taxon>
        <taxon>Ascomycota</taxon>
        <taxon>Pezizomycotina</taxon>
        <taxon>Sordariomycetes</taxon>
        <taxon>Hypocreomycetidae</taxon>
        <taxon>Glomerellales</taxon>
        <taxon>Glomerellaceae</taxon>
        <taxon>Colletotrichum</taxon>
        <taxon>Colletotrichum acutatum species complex</taxon>
    </lineage>
</organism>
<feature type="region of interest" description="Disordered" evidence="1">
    <location>
        <begin position="1"/>
        <end position="71"/>
    </location>
</feature>
<dbReference type="KEGG" id="clup:CLUP02_01998"/>
<dbReference type="RefSeq" id="XP_049136990.1">
    <property type="nucleotide sequence ID" value="XM_049281033.1"/>
</dbReference>
<sequence length="84" mass="8614">MLEKPSLRAAKSSCTRPAGHGKPQDDIGTLPVRGFAVNGSRPGQAWPSCGPVTLGTSADEPPGDVSPGERHPCVFSVRNGTCGT</sequence>